<sequence length="957" mass="106901">MAAEESSLCKISTDLGSYYLLTKLYNGGRDGLEMTICNGENIWRGKVSPEEISSMAEAIDTELESYTQQMVKAFTGKRTDTENFVYQTTIENNELKFYWKKQLADGVKFQLGCVDFSTVDTPRPMNMILDFAVSEITTLKREIVQKTEDNGRLANERRKAVKLLDECVKSKVELESDLYQKFAIVLNEKKAKIRQLKSQVEDSSSGVTGHDRQEQAEETGSNKSSMCNENATTDMTDFSPSLAEKEPIKPAAKRRKRREPKPVATPKGKVVLPNVPLTKTPSTSSEDSLEVGRRDSIQGFLYFVIDAAGVLWIKQPPKPTIVFLGRNSTEVELRWDFDLQSTNFVFGKLEVYKEKEGGSEVTIKNSILPGDKGNILSDGRYDVDVNIPATGASDKKGYLKLTIEDVVKQGDIDPEKEDVYVYRFEFTDSSRTEYKSEVPLRAYRTPSFVSYPANSSVSAGVSVKLTCEVIGKPTPRVTWTKLGDPNWRSVEAITSINNFQIADRGVYMCTASNGFEPNITAVSVVQYSGCTNECAKQTVGIQMTDLTWTVNYQLKQLYTEEIKDLASRIVYEIAEQYQKQNKNLYLVEVERFRSKSTDVLKFIYKTKPDFVALVETWFQPNDVAARREIVPSCYRLVDYPRDDRKGGGIGILFNENITVKKVRFKELTTDDVRALIDQGSKKSCPLDPMPTSLVFQCLDELIPVITSMINLSLQSGSFADEWKDGLVNPLLKKAGLEQTKANLRPQPGNTVDLKPLEDMIATGSLAGQTVKRNFVSTTDGKIRYSTFVSTTDAPSPSPTPSPSSETTPKPGPPPDTGARSSGGISDTALYAIIGVIAAVVVIAVIILIVCFVQRKKKGDTRKGDKYQQDGKQYKPPPPASQPLTKLDDYPYDNANSQTPKELDYAELNFQNRYPNGEEHYPPPQYEPTAYAEVGHAKPNKDDSEVEWDKSVNDGMWI</sequence>
<dbReference type="CDD" id="cd22283">
    <property type="entry name" value="HD_XRCC4_N"/>
    <property type="match status" value="1"/>
</dbReference>
<gene>
    <name evidence="8" type="ORF">NEMVEDRAFT_v1g240549</name>
</gene>
<evidence type="ECO:0000313" key="8">
    <source>
        <dbReference type="EMBL" id="EDO45253.1"/>
    </source>
</evidence>
<evidence type="ECO:0000259" key="7">
    <source>
        <dbReference type="PROSITE" id="PS50835"/>
    </source>
</evidence>
<dbReference type="HOGENOM" id="CLU_308440_0_0_1"/>
<dbReference type="InterPro" id="IPR007110">
    <property type="entry name" value="Ig-like_dom"/>
</dbReference>
<feature type="compositionally biased region" description="Polar residues" evidence="5">
    <location>
        <begin position="197"/>
        <end position="207"/>
    </location>
</feature>
<evidence type="ECO:0000256" key="1">
    <source>
        <dbReference type="ARBA" id="ARBA00004123"/>
    </source>
</evidence>
<dbReference type="InterPro" id="IPR053962">
    <property type="entry name" value="XRCC4_CC"/>
</dbReference>
<keyword evidence="9" id="KW-1185">Reference proteome</keyword>
<dbReference type="STRING" id="45351.A7RTE3"/>
<evidence type="ECO:0000256" key="3">
    <source>
        <dbReference type="ARBA" id="ARBA00023204"/>
    </source>
</evidence>
<dbReference type="Gene3D" id="1.20.5.370">
    <property type="match status" value="1"/>
</dbReference>
<feature type="region of interest" description="Disordered" evidence="5">
    <location>
        <begin position="858"/>
        <end position="888"/>
    </location>
</feature>
<feature type="transmembrane region" description="Helical" evidence="6">
    <location>
        <begin position="828"/>
        <end position="852"/>
    </location>
</feature>
<dbReference type="SUPFAM" id="SSF56219">
    <property type="entry name" value="DNase I-like"/>
    <property type="match status" value="1"/>
</dbReference>
<dbReference type="Pfam" id="PF06632">
    <property type="entry name" value="XRCC4"/>
    <property type="match status" value="1"/>
</dbReference>
<feature type="region of interest" description="Disordered" evidence="5">
    <location>
        <begin position="935"/>
        <end position="957"/>
    </location>
</feature>
<dbReference type="InterPro" id="IPR009089">
    <property type="entry name" value="XRCC4_N_sf"/>
</dbReference>
<dbReference type="EMBL" id="DS469537">
    <property type="protein sequence ID" value="EDO45253.1"/>
    <property type="molecule type" value="Genomic_DNA"/>
</dbReference>
<keyword evidence="4" id="KW-0539">Nucleus</keyword>
<dbReference type="InterPro" id="IPR013783">
    <property type="entry name" value="Ig-like_fold"/>
</dbReference>
<dbReference type="InterPro" id="IPR014751">
    <property type="entry name" value="XRCC4-like_C"/>
</dbReference>
<comment type="subcellular location">
    <subcellularLocation>
        <location evidence="1">Nucleus</location>
    </subcellularLocation>
</comment>
<feature type="compositionally biased region" description="Polar residues" evidence="5">
    <location>
        <begin position="277"/>
        <end position="286"/>
    </location>
</feature>
<dbReference type="PANTHER" id="PTHR19890:SF10">
    <property type="entry name" value="FIBROBLAST GROWTH FACTOR RECEPTOR-LIKE 1"/>
    <property type="match status" value="1"/>
</dbReference>
<evidence type="ECO:0000313" key="9">
    <source>
        <dbReference type="Proteomes" id="UP000001593"/>
    </source>
</evidence>
<name>A7RTE3_NEMVE</name>
<dbReference type="InParanoid" id="A7RTE3"/>
<dbReference type="PANTHER" id="PTHR19890">
    <property type="entry name" value="FIBROBLAST GROWTH FACTOR RECEPTOR"/>
    <property type="match status" value="1"/>
</dbReference>
<keyword evidence="6" id="KW-0472">Membrane</keyword>
<dbReference type="GO" id="GO:0003677">
    <property type="term" value="F:DNA binding"/>
    <property type="evidence" value="ECO:0007669"/>
    <property type="project" value="InterPro"/>
</dbReference>
<feature type="region of interest" description="Disordered" evidence="5">
    <location>
        <begin position="197"/>
        <end position="290"/>
    </location>
</feature>
<proteinExistence type="predicted"/>
<dbReference type="InterPro" id="IPR038051">
    <property type="entry name" value="XRCC4-like_N_sf"/>
</dbReference>
<dbReference type="AlphaFoldDB" id="A7RTE3"/>
<keyword evidence="2" id="KW-0227">DNA damage</keyword>
<evidence type="ECO:0000256" key="6">
    <source>
        <dbReference type="SAM" id="Phobius"/>
    </source>
</evidence>
<dbReference type="GO" id="GO:0006310">
    <property type="term" value="P:DNA recombination"/>
    <property type="evidence" value="ECO:0007669"/>
    <property type="project" value="InterPro"/>
</dbReference>
<dbReference type="SMART" id="SM00408">
    <property type="entry name" value="IGc2"/>
    <property type="match status" value="1"/>
</dbReference>
<dbReference type="Proteomes" id="UP000001593">
    <property type="component" value="Unassembled WGS sequence"/>
</dbReference>
<dbReference type="PROSITE" id="PS50835">
    <property type="entry name" value="IG_LIKE"/>
    <property type="match status" value="1"/>
</dbReference>
<protein>
    <recommendedName>
        <fullName evidence="7">Ig-like domain-containing protein</fullName>
    </recommendedName>
</protein>
<dbReference type="GO" id="GO:0006303">
    <property type="term" value="P:double-strand break repair via nonhomologous end joining"/>
    <property type="evidence" value="ECO:0007669"/>
    <property type="project" value="UniProtKB-ARBA"/>
</dbReference>
<dbReference type="Pfam" id="PF21924">
    <property type="entry name" value="XRCC4_CC"/>
    <property type="match status" value="1"/>
</dbReference>
<dbReference type="Gene3D" id="2.170.210.10">
    <property type="entry name" value="DNA double-strand break repair and VJ recombination XRCC4, N-terminal"/>
    <property type="match status" value="1"/>
</dbReference>
<feature type="compositionally biased region" description="Basic and acidic residues" evidence="5">
    <location>
        <begin position="935"/>
        <end position="951"/>
    </location>
</feature>
<feature type="compositionally biased region" description="Basic and acidic residues" evidence="5">
    <location>
        <begin position="860"/>
        <end position="872"/>
    </location>
</feature>
<dbReference type="SUPFAM" id="SSF50809">
    <property type="entry name" value="XRCC4, N-terminal domain"/>
    <property type="match status" value="1"/>
</dbReference>
<keyword evidence="6" id="KW-1133">Transmembrane helix</keyword>
<evidence type="ECO:0000256" key="2">
    <source>
        <dbReference type="ARBA" id="ARBA00022763"/>
    </source>
</evidence>
<dbReference type="InterPro" id="IPR003599">
    <property type="entry name" value="Ig_sub"/>
</dbReference>
<dbReference type="InterPro" id="IPR052615">
    <property type="entry name" value="FGFRL"/>
</dbReference>
<dbReference type="InterPro" id="IPR053961">
    <property type="entry name" value="XRCC4_N"/>
</dbReference>
<accession>A7RTE3</accession>
<dbReference type="Gene3D" id="2.60.40.10">
    <property type="entry name" value="Immunoglobulins"/>
    <property type="match status" value="1"/>
</dbReference>
<dbReference type="InterPro" id="IPR003598">
    <property type="entry name" value="Ig_sub2"/>
</dbReference>
<dbReference type="GO" id="GO:0005634">
    <property type="term" value="C:nucleus"/>
    <property type="evidence" value="ECO:0007669"/>
    <property type="project" value="UniProtKB-SubCell"/>
</dbReference>
<dbReference type="SMART" id="SM00409">
    <property type="entry name" value="IG"/>
    <property type="match status" value="1"/>
</dbReference>
<organism evidence="8 9">
    <name type="scientific">Nematostella vectensis</name>
    <name type="common">Starlet sea anemone</name>
    <dbReference type="NCBI Taxonomy" id="45351"/>
    <lineage>
        <taxon>Eukaryota</taxon>
        <taxon>Metazoa</taxon>
        <taxon>Cnidaria</taxon>
        <taxon>Anthozoa</taxon>
        <taxon>Hexacorallia</taxon>
        <taxon>Actiniaria</taxon>
        <taxon>Edwardsiidae</taxon>
        <taxon>Nematostella</taxon>
    </lineage>
</organism>
<feature type="region of interest" description="Disordered" evidence="5">
    <location>
        <begin position="786"/>
        <end position="820"/>
    </location>
</feature>
<keyword evidence="3" id="KW-0234">DNA repair</keyword>
<feature type="domain" description="Ig-like" evidence="7">
    <location>
        <begin position="446"/>
        <end position="520"/>
    </location>
</feature>
<evidence type="ECO:0000256" key="4">
    <source>
        <dbReference type="ARBA" id="ARBA00023242"/>
    </source>
</evidence>
<dbReference type="Pfam" id="PF13927">
    <property type="entry name" value="Ig_3"/>
    <property type="match status" value="1"/>
</dbReference>
<keyword evidence="6" id="KW-0812">Transmembrane</keyword>
<dbReference type="InterPro" id="IPR036179">
    <property type="entry name" value="Ig-like_dom_sf"/>
</dbReference>
<dbReference type="SUPFAM" id="SSF48726">
    <property type="entry name" value="Immunoglobulin"/>
    <property type="match status" value="1"/>
</dbReference>
<dbReference type="Gene3D" id="3.60.10.10">
    <property type="entry name" value="Endonuclease/exonuclease/phosphatase"/>
    <property type="match status" value="1"/>
</dbReference>
<reference evidence="8 9" key="1">
    <citation type="journal article" date="2007" name="Science">
        <title>Sea anemone genome reveals ancestral eumetazoan gene repertoire and genomic organization.</title>
        <authorList>
            <person name="Putnam N.H."/>
            <person name="Srivastava M."/>
            <person name="Hellsten U."/>
            <person name="Dirks B."/>
            <person name="Chapman J."/>
            <person name="Salamov A."/>
            <person name="Terry A."/>
            <person name="Shapiro H."/>
            <person name="Lindquist E."/>
            <person name="Kapitonov V.V."/>
            <person name="Jurka J."/>
            <person name="Genikhovich G."/>
            <person name="Grigoriev I.V."/>
            <person name="Lucas S.M."/>
            <person name="Steele R.E."/>
            <person name="Finnerty J.R."/>
            <person name="Technau U."/>
            <person name="Martindale M.Q."/>
            <person name="Rokhsar D.S."/>
        </authorList>
    </citation>
    <scope>NUCLEOTIDE SEQUENCE [LARGE SCALE GENOMIC DNA]</scope>
    <source>
        <strain evidence="9">CH2 X CH6</strain>
    </source>
</reference>
<dbReference type="eggNOG" id="ENOG502QWJA">
    <property type="taxonomic scope" value="Eukaryota"/>
</dbReference>
<dbReference type="SUPFAM" id="SSF58022">
    <property type="entry name" value="XRCC4, C-terminal oligomerization domain"/>
    <property type="match status" value="1"/>
</dbReference>
<dbReference type="InterPro" id="IPR036691">
    <property type="entry name" value="Endo/exonu/phosph_ase_sf"/>
</dbReference>
<evidence type="ECO:0000256" key="5">
    <source>
        <dbReference type="SAM" id="MobiDB-lite"/>
    </source>
</evidence>
<feature type="compositionally biased region" description="Polar residues" evidence="5">
    <location>
        <begin position="218"/>
        <end position="239"/>
    </location>
</feature>